<dbReference type="Proteomes" id="UP000223906">
    <property type="component" value="Segment"/>
</dbReference>
<dbReference type="GO" id="GO:0003677">
    <property type="term" value="F:DNA binding"/>
    <property type="evidence" value="ECO:0007669"/>
    <property type="project" value="InterPro"/>
</dbReference>
<dbReference type="InterPro" id="IPR012337">
    <property type="entry name" value="RNaseH-like_sf"/>
</dbReference>
<evidence type="ECO:0000259" key="3">
    <source>
        <dbReference type="SMART" id="SM00482"/>
    </source>
</evidence>
<evidence type="ECO:0000313" key="4">
    <source>
        <dbReference type="EMBL" id="ARK07459.1"/>
    </source>
</evidence>
<dbReference type="InterPro" id="IPR001098">
    <property type="entry name" value="DNA-dir_DNA_pol_A_palm_dom"/>
</dbReference>
<dbReference type="GeneID" id="40076597"/>
<dbReference type="RefSeq" id="YP_009600788.1">
    <property type="nucleotide sequence ID" value="NC_041927.1"/>
</dbReference>
<dbReference type="InterPro" id="IPR002298">
    <property type="entry name" value="DNA_polymerase_A"/>
</dbReference>
<dbReference type="Gene3D" id="3.30.420.10">
    <property type="entry name" value="Ribonuclease H-like superfamily/Ribonuclease H"/>
    <property type="match status" value="1"/>
</dbReference>
<reference evidence="4 5" key="1">
    <citation type="submission" date="2017-02" db="EMBL/GenBank/DDBJ databases">
        <title>The first characterized phage against a member of the ecologically important #sphingomonads reveals high dissimilarity against all other known phages.</title>
        <authorList>
            <person name="Nielsen T.K."/>
            <person name="Carstens A.B."/>
            <person name="Kot W."/>
            <person name="Lametsch R."/>
            <person name="Neve H."/>
            <person name="Hansen L.H."/>
        </authorList>
    </citation>
    <scope>NUCLEOTIDE SEQUENCE [LARGE SCALE GENOMIC DNA]</scope>
</reference>
<dbReference type="EMBL" id="KY629563">
    <property type="protein sequence ID" value="ARK07459.1"/>
    <property type="molecule type" value="Genomic_DNA"/>
</dbReference>
<feature type="domain" description="DNA-directed DNA polymerase family A palm" evidence="3">
    <location>
        <begin position="586"/>
        <end position="785"/>
    </location>
</feature>
<evidence type="ECO:0000256" key="2">
    <source>
        <dbReference type="ARBA" id="ARBA00023109"/>
    </source>
</evidence>
<dbReference type="SMART" id="SM00482">
    <property type="entry name" value="POLAc"/>
    <property type="match status" value="1"/>
</dbReference>
<dbReference type="Pfam" id="PF14216">
    <property type="entry name" value="DUF4326"/>
    <property type="match status" value="1"/>
</dbReference>
<keyword evidence="5" id="KW-1185">Reference proteome</keyword>
<evidence type="ECO:0000313" key="5">
    <source>
        <dbReference type="Proteomes" id="UP000223906"/>
    </source>
</evidence>
<name>A0A1W6DX45_9CAUD</name>
<dbReference type="GO" id="GO:0039693">
    <property type="term" value="P:viral DNA genome replication"/>
    <property type="evidence" value="ECO:0007669"/>
    <property type="project" value="UniProtKB-KW"/>
</dbReference>
<organism evidence="4 5">
    <name type="scientific">Sphingobium phage Lacusarx</name>
    <dbReference type="NCBI Taxonomy" id="1980139"/>
    <lineage>
        <taxon>Viruses</taxon>
        <taxon>Duplodnaviria</taxon>
        <taxon>Heunggongvirae</taxon>
        <taxon>Uroviricota</taxon>
        <taxon>Caudoviricetes</taxon>
        <taxon>Lacusarxvirus</taxon>
        <taxon>Lacusarxvirus lacusarx</taxon>
    </lineage>
</organism>
<sequence>MVASTVAAGAPRKLPDTPQVWNLRTKKYPKGDVYCGRGTPWGNPYIGGKHGSRDTVCDKFEKFVLPELDVEPLRGKHLLCWCKPLRCHCDAILKKANAPLVIKDKKIKHRILVFDAETDGLLREVTRVHCVAVRDFDTGQRWMFRQNKRENNIEKLFDLLDSAEEIWNHNLIGFDIPMLEKLYPWWTPQARIRDTMVLARLLFPDQKDKDFRLHEAGKIDGKLIGTHKLDAWGQRLNMFKGDYSKIKEAEGLELGYEKGSDEMRRHVWGKWSQELEDYCVNDVGVTCELIKLILPRLELISDEAVYVQHRLADLMARQQESGFFFNVEDGEALASDLRVERTKLEGVLDIEFPGRFIGEKRMDTAPMGRAATGGEFPDFGITEEEIEENRWWGVPKEKTKAALNYADPFRARYDAGSWFTPVKWQEFNPRSRPQITDRLQDLGWQPEDEDYTEKGNVKANDVILRRIIDRFPVAEPLADLMALNKLMGQLADGSQAWLKQVDEDGFIHAYVNPCGAVTTRATHSFPNLAQVPAIKSKKAKLDDITFDGMLTPGATVMWKGVTPAIVSKVKGDEVGLKLLGLRGGWGIESRSLFTVPEGFLLTGSDLAGIELRCLAHRMAQYDGGAYGKVLLEGDIHSENQSLAELDSRDTAKTFIYAFLYGAGDEKIGSIVNPLAPPHIQAKIGKELKARFLRNLPALNKVIRDIQRQAKRKYITGIDGRRLFVRSSHAALNTDLQGMGATIANWWLIFIEDMLNDAGLQYGWDGDYTFCAWVHDEVQIAAREGLQSEIERICIEAAAKAGEYLQFALPVEASASSGIDWSVTH</sequence>
<dbReference type="GO" id="GO:0006261">
    <property type="term" value="P:DNA-templated DNA replication"/>
    <property type="evidence" value="ECO:0007669"/>
    <property type="project" value="InterPro"/>
</dbReference>
<keyword evidence="2" id="KW-1194">Viral DNA replication</keyword>
<dbReference type="KEGG" id="vg:40076597"/>
<dbReference type="InterPro" id="IPR043502">
    <property type="entry name" value="DNA/RNA_pol_sf"/>
</dbReference>
<gene>
    <name evidence="4" type="primary">polA</name>
    <name evidence="4" type="ORF">LAV_00059</name>
</gene>
<evidence type="ECO:0000256" key="1">
    <source>
        <dbReference type="ARBA" id="ARBA00022705"/>
    </source>
</evidence>
<keyword evidence="1" id="KW-0235">DNA replication</keyword>
<dbReference type="PANTHER" id="PTHR10133:SF27">
    <property type="entry name" value="DNA POLYMERASE NU"/>
    <property type="match status" value="1"/>
</dbReference>
<protein>
    <submittedName>
        <fullName evidence="4">Thermostable DNA polymerase I</fullName>
    </submittedName>
</protein>
<dbReference type="Gene3D" id="1.20.1060.10">
    <property type="entry name" value="Taq DNA Polymerase, Chain T, domain 4"/>
    <property type="match status" value="1"/>
</dbReference>
<dbReference type="InterPro" id="IPR036397">
    <property type="entry name" value="RNaseH_sf"/>
</dbReference>
<dbReference type="Gene3D" id="3.30.70.370">
    <property type="match status" value="2"/>
</dbReference>
<dbReference type="InterPro" id="IPR025475">
    <property type="entry name" value="DUF4326"/>
</dbReference>
<dbReference type="Pfam" id="PF00476">
    <property type="entry name" value="DNA_pol_A"/>
    <property type="match status" value="1"/>
</dbReference>
<dbReference type="GO" id="GO:0003887">
    <property type="term" value="F:DNA-directed DNA polymerase activity"/>
    <property type="evidence" value="ECO:0007669"/>
    <property type="project" value="InterPro"/>
</dbReference>
<dbReference type="GO" id="GO:0006302">
    <property type="term" value="P:double-strand break repair"/>
    <property type="evidence" value="ECO:0007669"/>
    <property type="project" value="TreeGrafter"/>
</dbReference>
<proteinExistence type="predicted"/>
<dbReference type="PANTHER" id="PTHR10133">
    <property type="entry name" value="DNA POLYMERASE I"/>
    <property type="match status" value="1"/>
</dbReference>
<dbReference type="SUPFAM" id="SSF53098">
    <property type="entry name" value="Ribonuclease H-like"/>
    <property type="match status" value="1"/>
</dbReference>
<accession>A0A1W6DX45</accession>
<dbReference type="OrthoDB" id="3561at10239"/>
<dbReference type="SUPFAM" id="SSF56672">
    <property type="entry name" value="DNA/RNA polymerases"/>
    <property type="match status" value="1"/>
</dbReference>